<evidence type="ECO:0000256" key="2">
    <source>
        <dbReference type="ARBA" id="ARBA00022448"/>
    </source>
</evidence>
<keyword evidence="3 6" id="KW-0812">Transmembrane</keyword>
<dbReference type="InterPro" id="IPR058533">
    <property type="entry name" value="Cation_efflux_TM"/>
</dbReference>
<dbReference type="SUPFAM" id="SSF161111">
    <property type="entry name" value="Cation efflux protein transmembrane domain-like"/>
    <property type="match status" value="1"/>
</dbReference>
<dbReference type="Proteomes" id="UP000830671">
    <property type="component" value="Chromosome 4"/>
</dbReference>
<feature type="transmembrane region" description="Helical" evidence="6">
    <location>
        <begin position="215"/>
        <end position="232"/>
    </location>
</feature>
<dbReference type="GO" id="GO:0005794">
    <property type="term" value="C:Golgi apparatus"/>
    <property type="evidence" value="ECO:0007669"/>
    <property type="project" value="TreeGrafter"/>
</dbReference>
<feature type="region of interest" description="Disordered" evidence="7">
    <location>
        <begin position="24"/>
        <end position="59"/>
    </location>
</feature>
<dbReference type="GO" id="GO:0005385">
    <property type="term" value="F:zinc ion transmembrane transporter activity"/>
    <property type="evidence" value="ECO:0007669"/>
    <property type="project" value="UniProtKB-UniRule"/>
</dbReference>
<feature type="transmembrane region" description="Helical" evidence="6">
    <location>
        <begin position="244"/>
        <end position="262"/>
    </location>
</feature>
<dbReference type="InterPro" id="IPR045316">
    <property type="entry name" value="Msc2-like"/>
</dbReference>
<dbReference type="EMBL" id="CP019476">
    <property type="protein sequence ID" value="UQC82885.1"/>
    <property type="molecule type" value="Genomic_DNA"/>
</dbReference>
<keyword evidence="6" id="KW-0256">Endoplasmic reticulum</keyword>
<feature type="compositionally biased region" description="Polar residues" evidence="7">
    <location>
        <begin position="42"/>
        <end position="55"/>
    </location>
</feature>
<evidence type="ECO:0000313" key="9">
    <source>
        <dbReference type="EMBL" id="UQC82885.1"/>
    </source>
</evidence>
<name>A0A9Q8STQ6_9PEZI</name>
<evidence type="ECO:0000313" key="10">
    <source>
        <dbReference type="Proteomes" id="UP000830671"/>
    </source>
</evidence>
<comment type="subcellular location">
    <subcellularLocation>
        <location evidence="6">Endoplasmic reticulum membrane</location>
        <topology evidence="6">Multi-pass membrane protein</topology>
    </subcellularLocation>
    <subcellularLocation>
        <location evidence="1">Membrane</location>
        <topology evidence="1">Multi-pass membrane protein</topology>
    </subcellularLocation>
</comment>
<feature type="transmembrane region" description="Helical" evidence="6">
    <location>
        <begin position="333"/>
        <end position="349"/>
    </location>
</feature>
<evidence type="ECO:0000256" key="4">
    <source>
        <dbReference type="ARBA" id="ARBA00022989"/>
    </source>
</evidence>
<feature type="transmembrane region" description="Helical" evidence="6">
    <location>
        <begin position="283"/>
        <end position="301"/>
    </location>
</feature>
<dbReference type="GO" id="GO:0006882">
    <property type="term" value="P:intracellular zinc ion homeostasis"/>
    <property type="evidence" value="ECO:0007669"/>
    <property type="project" value="InterPro"/>
</dbReference>
<dbReference type="PANTHER" id="PTHR45755:SF5">
    <property type="entry name" value="ZINC TRANSPORTER"/>
    <property type="match status" value="1"/>
</dbReference>
<gene>
    <name evidence="9" type="ORF">CLUP02_08375</name>
</gene>
<evidence type="ECO:0000256" key="5">
    <source>
        <dbReference type="ARBA" id="ARBA00023136"/>
    </source>
</evidence>
<dbReference type="Pfam" id="PF01545">
    <property type="entry name" value="Cation_efflux"/>
    <property type="match status" value="1"/>
</dbReference>
<dbReference type="GO" id="GO:1904257">
    <property type="term" value="P:zinc ion import into Golgi lumen"/>
    <property type="evidence" value="ECO:0007669"/>
    <property type="project" value="TreeGrafter"/>
</dbReference>
<dbReference type="AlphaFoldDB" id="A0A9Q8STQ6"/>
<evidence type="ECO:0000256" key="7">
    <source>
        <dbReference type="SAM" id="MobiDB-lite"/>
    </source>
</evidence>
<evidence type="ECO:0000256" key="1">
    <source>
        <dbReference type="ARBA" id="ARBA00004141"/>
    </source>
</evidence>
<dbReference type="RefSeq" id="XP_049144508.1">
    <property type="nucleotide sequence ID" value="XM_049287365.1"/>
</dbReference>
<protein>
    <recommendedName>
        <fullName evidence="6">Zinc transporter</fullName>
    </recommendedName>
</protein>
<keyword evidence="5 6" id="KW-0472">Membrane</keyword>
<comment type="function">
    <text evidence="6">Functions as a zinc transporter.</text>
</comment>
<evidence type="ECO:0000256" key="3">
    <source>
        <dbReference type="ARBA" id="ARBA00022692"/>
    </source>
</evidence>
<dbReference type="Gene3D" id="1.20.1510.10">
    <property type="entry name" value="Cation efflux protein transmembrane domain"/>
    <property type="match status" value="1"/>
</dbReference>
<evidence type="ECO:0000256" key="6">
    <source>
        <dbReference type="RuleBase" id="RU369017"/>
    </source>
</evidence>
<keyword evidence="2 6" id="KW-0813">Transport</keyword>
<accession>A0A9Q8STQ6</accession>
<proteinExistence type="inferred from homology"/>
<dbReference type="PANTHER" id="PTHR45755">
    <property type="match status" value="1"/>
</dbReference>
<feature type="transmembrane region" description="Helical" evidence="6">
    <location>
        <begin position="370"/>
        <end position="392"/>
    </location>
</feature>
<sequence length="525" mass="57007">MHADDCRTPLQLTLSLSLSMASSPAAGQSSALLRPATPPIPQSGNGRSDNTSSTHVVYGPPHLAFPSININDEASEVDEEVDEDGLHPSISCSPGVASTPIGSPGLLAPANLKPGLLRPDFPTPTDMAEDDPPSAGGSIVPSPFNFQTQVISTSPVKSNIGQRRGHRYKHSSISTQHQIFQEPPQRPPPVLPASLPVPTVREAWKSMSKDQRVRLYWSLCHLAVATWLFFISEGSVAMMALSHLVFFDAGSAAVCVAVDVLGNFEVWRRSSIRHPFGLERAEVLAGFAMSIFLLFGGFDLVSHNLKHWLETKGGHEPHHEHAHERVSAGEVDWAAFAAITSTVISAYGLKNHARIARIMRVSWLAKLPTHFSNIFHFLTVFFSSLLLLLPLLSIKSYIWVDRTLCAAIAASMFLFGAKLAMAQAMMLLMSYGGMGGNEGVSSVVREIEAEPGVARIEDAQFWQVHYGLCMANLKICVAKGCDEGAISKLRSRISTLIQNRLGEGYGRGTSLRWEVTLQTSVEATL</sequence>
<feature type="transmembrane region" description="Helical" evidence="6">
    <location>
        <begin position="398"/>
        <end position="420"/>
    </location>
</feature>
<comment type="similarity">
    <text evidence="6">Belongs to the cation diffusion facilitator (CDF) transporter (TC 2.A.4) family. SLC30A subfamily.</text>
</comment>
<keyword evidence="6" id="KW-0406">Ion transport</keyword>
<dbReference type="GO" id="GO:0031410">
    <property type="term" value="C:cytoplasmic vesicle"/>
    <property type="evidence" value="ECO:0007669"/>
    <property type="project" value="TreeGrafter"/>
</dbReference>
<evidence type="ECO:0000259" key="8">
    <source>
        <dbReference type="Pfam" id="PF01545"/>
    </source>
</evidence>
<dbReference type="GeneID" id="73342375"/>
<dbReference type="KEGG" id="clup:CLUP02_08375"/>
<organism evidence="9 10">
    <name type="scientific">Colletotrichum lupini</name>
    <dbReference type="NCBI Taxonomy" id="145971"/>
    <lineage>
        <taxon>Eukaryota</taxon>
        <taxon>Fungi</taxon>
        <taxon>Dikarya</taxon>
        <taxon>Ascomycota</taxon>
        <taxon>Pezizomycotina</taxon>
        <taxon>Sordariomycetes</taxon>
        <taxon>Hypocreomycetidae</taxon>
        <taxon>Glomerellales</taxon>
        <taxon>Glomerellaceae</taxon>
        <taxon>Colletotrichum</taxon>
        <taxon>Colletotrichum acutatum species complex</taxon>
    </lineage>
</organism>
<keyword evidence="10" id="KW-1185">Reference proteome</keyword>
<dbReference type="GO" id="GO:0005789">
    <property type="term" value="C:endoplasmic reticulum membrane"/>
    <property type="evidence" value="ECO:0007669"/>
    <property type="project" value="UniProtKB-SubCell"/>
</dbReference>
<reference evidence="9" key="1">
    <citation type="journal article" date="2021" name="Mol. Plant Microbe Interact.">
        <title>Complete Genome Sequence of the Plant-Pathogenic Fungus Colletotrichum lupini.</title>
        <authorList>
            <person name="Baroncelli R."/>
            <person name="Pensec F."/>
            <person name="Da Lio D."/>
            <person name="Boufleur T."/>
            <person name="Vicente I."/>
            <person name="Sarrocco S."/>
            <person name="Picot A."/>
            <person name="Baraldi E."/>
            <person name="Sukno S."/>
            <person name="Thon M."/>
            <person name="Le Floch G."/>
        </authorList>
    </citation>
    <scope>NUCLEOTIDE SEQUENCE</scope>
    <source>
        <strain evidence="9">IMI 504893</strain>
    </source>
</reference>
<dbReference type="InterPro" id="IPR027469">
    <property type="entry name" value="Cation_efflux_TMD_sf"/>
</dbReference>
<feature type="region of interest" description="Disordered" evidence="7">
    <location>
        <begin position="76"/>
        <end position="142"/>
    </location>
</feature>
<keyword evidence="4 6" id="KW-1133">Transmembrane helix</keyword>
<feature type="domain" description="Cation efflux protein transmembrane" evidence="8">
    <location>
        <begin position="224"/>
        <end position="426"/>
    </location>
</feature>